<evidence type="ECO:0000256" key="3">
    <source>
        <dbReference type="ARBA" id="ARBA00022723"/>
    </source>
</evidence>
<keyword evidence="11" id="KW-0575">Peroxidase</keyword>
<evidence type="ECO:0000256" key="6">
    <source>
        <dbReference type="ARBA" id="ARBA00023004"/>
    </source>
</evidence>
<dbReference type="Pfam" id="PF03150">
    <property type="entry name" value="CCP_MauG"/>
    <property type="match status" value="1"/>
</dbReference>
<feature type="chain" id="PRO_5026999571" evidence="9">
    <location>
        <begin position="23"/>
        <end position="465"/>
    </location>
</feature>
<dbReference type="GO" id="GO:0009055">
    <property type="term" value="F:electron transfer activity"/>
    <property type="evidence" value="ECO:0007669"/>
    <property type="project" value="InterPro"/>
</dbReference>
<dbReference type="RefSeq" id="WP_166258291.1">
    <property type="nucleotide sequence ID" value="NZ_JAAMOW010000007.1"/>
</dbReference>
<dbReference type="Gene3D" id="1.10.760.10">
    <property type="entry name" value="Cytochrome c-like domain"/>
    <property type="match status" value="2"/>
</dbReference>
<evidence type="ECO:0000256" key="7">
    <source>
        <dbReference type="PROSITE-ProRule" id="PRU00433"/>
    </source>
</evidence>
<evidence type="ECO:0000256" key="1">
    <source>
        <dbReference type="ARBA" id="ARBA00004196"/>
    </source>
</evidence>
<dbReference type="InterPro" id="IPR004852">
    <property type="entry name" value="Di-haem_cyt_c_peroxidsae"/>
</dbReference>
<comment type="subcellular location">
    <subcellularLocation>
        <location evidence="1">Cell envelope</location>
    </subcellularLocation>
</comment>
<dbReference type="AlphaFoldDB" id="A0A6M2BV58"/>
<dbReference type="PROSITE" id="PS51007">
    <property type="entry name" value="CYTC"/>
    <property type="match status" value="1"/>
</dbReference>
<feature type="region of interest" description="Disordered" evidence="8">
    <location>
        <begin position="396"/>
        <end position="428"/>
    </location>
</feature>
<protein>
    <submittedName>
        <fullName evidence="11">Cytochrome-c peroxidase</fullName>
    </submittedName>
</protein>
<evidence type="ECO:0000313" key="12">
    <source>
        <dbReference type="Proteomes" id="UP000472676"/>
    </source>
</evidence>
<proteinExistence type="predicted"/>
<keyword evidence="4 9" id="KW-0732">Signal</keyword>
<feature type="compositionally biased region" description="Gly residues" evidence="8">
    <location>
        <begin position="409"/>
        <end position="421"/>
    </location>
</feature>
<dbReference type="GO" id="GO:0020037">
    <property type="term" value="F:heme binding"/>
    <property type="evidence" value="ECO:0007669"/>
    <property type="project" value="InterPro"/>
</dbReference>
<dbReference type="InterPro" id="IPR009056">
    <property type="entry name" value="Cyt_c-like_dom"/>
</dbReference>
<feature type="signal peptide" evidence="9">
    <location>
        <begin position="1"/>
        <end position="22"/>
    </location>
</feature>
<dbReference type="InterPro" id="IPR036909">
    <property type="entry name" value="Cyt_c-like_dom_sf"/>
</dbReference>
<name>A0A6M2BV58_9GAMM</name>
<evidence type="ECO:0000256" key="4">
    <source>
        <dbReference type="ARBA" id="ARBA00022729"/>
    </source>
</evidence>
<dbReference type="PANTHER" id="PTHR30600">
    <property type="entry name" value="CYTOCHROME C PEROXIDASE-RELATED"/>
    <property type="match status" value="1"/>
</dbReference>
<keyword evidence="6 7" id="KW-0408">Iron</keyword>
<comment type="caution">
    <text evidence="11">The sequence shown here is derived from an EMBL/GenBank/DDBJ whole genome shotgun (WGS) entry which is preliminary data.</text>
</comment>
<dbReference type="GO" id="GO:0004130">
    <property type="term" value="F:cytochrome-c peroxidase activity"/>
    <property type="evidence" value="ECO:0007669"/>
    <property type="project" value="TreeGrafter"/>
</dbReference>
<dbReference type="SUPFAM" id="SSF46626">
    <property type="entry name" value="Cytochrome c"/>
    <property type="match status" value="2"/>
</dbReference>
<evidence type="ECO:0000256" key="2">
    <source>
        <dbReference type="ARBA" id="ARBA00022617"/>
    </source>
</evidence>
<evidence type="ECO:0000259" key="10">
    <source>
        <dbReference type="PROSITE" id="PS51007"/>
    </source>
</evidence>
<organism evidence="11 12">
    <name type="scientific">Solimonas terrae</name>
    <dbReference type="NCBI Taxonomy" id="1396819"/>
    <lineage>
        <taxon>Bacteria</taxon>
        <taxon>Pseudomonadati</taxon>
        <taxon>Pseudomonadota</taxon>
        <taxon>Gammaproteobacteria</taxon>
        <taxon>Nevskiales</taxon>
        <taxon>Nevskiaceae</taxon>
        <taxon>Solimonas</taxon>
    </lineage>
</organism>
<keyword evidence="12" id="KW-1185">Reference proteome</keyword>
<evidence type="ECO:0000256" key="5">
    <source>
        <dbReference type="ARBA" id="ARBA00023002"/>
    </source>
</evidence>
<evidence type="ECO:0000256" key="8">
    <source>
        <dbReference type="SAM" id="MobiDB-lite"/>
    </source>
</evidence>
<keyword evidence="2 7" id="KW-0349">Heme</keyword>
<keyword evidence="3 7" id="KW-0479">Metal-binding</keyword>
<dbReference type="PANTHER" id="PTHR30600:SF10">
    <property type="entry name" value="BLL6722 PROTEIN"/>
    <property type="match status" value="1"/>
</dbReference>
<keyword evidence="5" id="KW-0560">Oxidoreductase</keyword>
<dbReference type="Proteomes" id="UP000472676">
    <property type="component" value="Unassembled WGS sequence"/>
</dbReference>
<evidence type="ECO:0000256" key="9">
    <source>
        <dbReference type="SAM" id="SignalP"/>
    </source>
</evidence>
<dbReference type="GO" id="GO:0046872">
    <property type="term" value="F:metal ion binding"/>
    <property type="evidence" value="ECO:0007669"/>
    <property type="project" value="UniProtKB-KW"/>
</dbReference>
<dbReference type="GO" id="GO:0030313">
    <property type="term" value="C:cell envelope"/>
    <property type="evidence" value="ECO:0007669"/>
    <property type="project" value="UniProtKB-SubCell"/>
</dbReference>
<accession>A0A6M2BV58</accession>
<evidence type="ECO:0000313" key="11">
    <source>
        <dbReference type="EMBL" id="NGY05889.1"/>
    </source>
</evidence>
<feature type="domain" description="Cytochrome c" evidence="10">
    <location>
        <begin position="225"/>
        <end position="448"/>
    </location>
</feature>
<reference evidence="11 12" key="1">
    <citation type="journal article" date="2014" name="Int. J. Syst. Evol. Microbiol.">
        <title>Solimonas terrae sp. nov., isolated from soil.</title>
        <authorList>
            <person name="Kim S.J."/>
            <person name="Moon J.Y."/>
            <person name="Weon H.Y."/>
            <person name="Ahn J.H."/>
            <person name="Chen W.M."/>
            <person name="Kwon S.W."/>
        </authorList>
    </citation>
    <scope>NUCLEOTIDE SEQUENCE [LARGE SCALE GENOMIC DNA]</scope>
    <source>
        <strain evidence="11 12">KIS83-12</strain>
    </source>
</reference>
<gene>
    <name evidence="11" type="ORF">G7Y85_14035</name>
</gene>
<dbReference type="EMBL" id="JAAMOW010000007">
    <property type="protein sequence ID" value="NGY05889.1"/>
    <property type="molecule type" value="Genomic_DNA"/>
</dbReference>
<sequence>MGKRLPLGTAIGAALLALTACGGGSGGTPTVAPPGNAAKLSLAAQVGQKAFFDKNLSGGKNMACSGCHDPQYAYGPPNSLSVQLGSDPAQSGARAVPSLRYRESTPAYDDHAANPDGVTLASAGGGFMWDGRAASMAEQVALPLLNPLEMNNASKADVVQAVQNGSYADLFEQAFGADVFADTDTAFADLGTAIQAFETEDLSFHPYSSKYDLNIYNKIGGTLTAAEMRGLVVFHSSAVGNCSACHYAGVNFAGNQGLMTDFTYQALGAPRNDKSIPGNPDPIPANDDPAYYDMGLCGPYRSDHTPAELGTPDPYCGQFKVPVLRNVATRGAFFHNGVFHSLVQVLHFYNTRDTHPEYWYPASGGSGTAQDNPSWALQPTYVPGATVARFNDLPADEQGSVDEEVPLGTGEGGDNTLGGGTQARAAGSAPAMTEQQMSDLICFLNTLSDGYQVPETAPTSGTCVN</sequence>
<dbReference type="InterPro" id="IPR051395">
    <property type="entry name" value="Cytochrome_c_Peroxidase/MauG"/>
</dbReference>
<dbReference type="PROSITE" id="PS51257">
    <property type="entry name" value="PROKAR_LIPOPROTEIN"/>
    <property type="match status" value="1"/>
</dbReference>